<dbReference type="Proteomes" id="UP001296921">
    <property type="component" value="Unassembled WGS sequence"/>
</dbReference>
<reference evidence="4 5" key="1">
    <citation type="submission" date="2020-11" db="EMBL/GenBank/DDBJ databases">
        <title>Insectihabitans protaetiae gen. nov. sp. nov. and Insectihabitans allomyrinae sp. nov., isolated from larvae of Protaetia brevitarsis seulensis and Allomyrina dichotoma, respectively.</title>
        <authorList>
            <person name="Lee S.D."/>
            <person name="Byeon Y.-S."/>
            <person name="Kim S.-M."/>
            <person name="Yang H.L."/>
            <person name="Kim I.S."/>
        </authorList>
    </citation>
    <scope>NUCLEOTIDE SEQUENCE [LARGE SCALE GENOMIC DNA]</scope>
    <source>
        <strain evidence="4 5">BWR-B9</strain>
    </source>
</reference>
<keyword evidence="5" id="KW-1185">Reference proteome</keyword>
<dbReference type="EMBL" id="JADRCR010000012">
    <property type="protein sequence ID" value="MBK5145550.1"/>
    <property type="molecule type" value="Genomic_DNA"/>
</dbReference>
<evidence type="ECO:0000259" key="3">
    <source>
        <dbReference type="Pfam" id="PF23536"/>
    </source>
</evidence>
<evidence type="ECO:0000313" key="5">
    <source>
        <dbReference type="Proteomes" id="UP001296921"/>
    </source>
</evidence>
<dbReference type="InterPro" id="IPR014126">
    <property type="entry name" value="TraK_Ftype"/>
</dbReference>
<comment type="caution">
    <text evidence="4">The sequence shown here is derived from an EMBL/GenBank/DDBJ whole genome shotgun (WGS) entry which is preliminary data.</text>
</comment>
<sequence>MRSSKTGCILFLSVVMSGAIPAVFAASPPASLNFPANGQFRLDISNTNPNLIVVPDDRIIAINSAAGMLTDKRNTKDGALIFATTTEKPFTLFIETERGQAFSVHASPKAVAGKSYRLQAMMPVHRDTAKSWEQSQPYEALLVSLGKSFLQGRVPEGYTSVPVLNQSIKVSRGLSASAQKSWAGGNLSVTRYQLINSSSTSLPLQEKAFWVQGIRSIMFAYPTDKLAAGGAIDMFVIRDIQGAW</sequence>
<gene>
    <name evidence="4" type="primary">traK</name>
    <name evidence="4" type="ORF">I2494_17870</name>
</gene>
<evidence type="ECO:0000313" key="4">
    <source>
        <dbReference type="EMBL" id="MBK5145550.1"/>
    </source>
</evidence>
<evidence type="ECO:0000259" key="2">
    <source>
        <dbReference type="Pfam" id="PF06586"/>
    </source>
</evidence>
<organism evidence="4 5">
    <name type="scientific">Limnobaculum allomyrinae</name>
    <dbReference type="NCBI Taxonomy" id="2791986"/>
    <lineage>
        <taxon>Bacteria</taxon>
        <taxon>Pseudomonadati</taxon>
        <taxon>Pseudomonadota</taxon>
        <taxon>Gammaproteobacteria</taxon>
        <taxon>Enterobacterales</taxon>
        <taxon>Budviciaceae</taxon>
        <taxon>Limnobaculum</taxon>
    </lineage>
</organism>
<name>A0ABS1IUW0_9GAMM</name>
<feature type="domain" description="TraK N-terminal" evidence="2">
    <location>
        <begin position="37"/>
        <end position="116"/>
    </location>
</feature>
<dbReference type="Pfam" id="PF06586">
    <property type="entry name" value="TraK_N"/>
    <property type="match status" value="1"/>
</dbReference>
<evidence type="ECO:0000256" key="1">
    <source>
        <dbReference type="SAM" id="SignalP"/>
    </source>
</evidence>
<feature type="domain" description="TraK C-terminal" evidence="3">
    <location>
        <begin position="130"/>
        <end position="238"/>
    </location>
</feature>
<dbReference type="InterPro" id="IPR010563">
    <property type="entry name" value="TraK_N"/>
</dbReference>
<feature type="signal peptide" evidence="1">
    <location>
        <begin position="1"/>
        <end position="25"/>
    </location>
</feature>
<protein>
    <submittedName>
        <fullName evidence="4">Type-F conjugative transfer system secretin TraK</fullName>
    </submittedName>
</protein>
<dbReference type="RefSeq" id="WP_218468430.1">
    <property type="nucleotide sequence ID" value="NZ_JADRCR010000012.1"/>
</dbReference>
<dbReference type="Pfam" id="PF23536">
    <property type="entry name" value="TraK_C"/>
    <property type="match status" value="1"/>
</dbReference>
<proteinExistence type="predicted"/>
<feature type="chain" id="PRO_5045717718" evidence="1">
    <location>
        <begin position="26"/>
        <end position="244"/>
    </location>
</feature>
<dbReference type="NCBIfam" id="TIGR02756">
    <property type="entry name" value="TraK_Ftype"/>
    <property type="match status" value="1"/>
</dbReference>
<keyword evidence="1" id="KW-0732">Signal</keyword>
<dbReference type="NCBIfam" id="NF010296">
    <property type="entry name" value="PRK13736.1"/>
    <property type="match status" value="1"/>
</dbReference>
<dbReference type="InterPro" id="IPR055397">
    <property type="entry name" value="TraK_C"/>
</dbReference>
<accession>A0ABS1IUW0</accession>